<keyword evidence="2" id="KW-0732">Signal</keyword>
<name>A0ABN8LNU4_9CNID</name>
<feature type="chain" id="PRO_5046496038" evidence="2">
    <location>
        <begin position="23"/>
        <end position="503"/>
    </location>
</feature>
<gene>
    <name evidence="3" type="ORF">PEVE_00037059</name>
</gene>
<dbReference type="EMBL" id="CALNXI010000060">
    <property type="protein sequence ID" value="CAH3017338.1"/>
    <property type="molecule type" value="Genomic_DNA"/>
</dbReference>
<protein>
    <submittedName>
        <fullName evidence="3">Uncharacterized protein</fullName>
    </submittedName>
</protein>
<keyword evidence="4" id="KW-1185">Reference proteome</keyword>
<evidence type="ECO:0000256" key="2">
    <source>
        <dbReference type="SAM" id="SignalP"/>
    </source>
</evidence>
<feature type="compositionally biased region" description="Polar residues" evidence="1">
    <location>
        <begin position="144"/>
        <end position="157"/>
    </location>
</feature>
<feature type="signal peptide" evidence="2">
    <location>
        <begin position="1"/>
        <end position="22"/>
    </location>
</feature>
<feature type="compositionally biased region" description="Polar residues" evidence="1">
    <location>
        <begin position="75"/>
        <end position="98"/>
    </location>
</feature>
<comment type="caution">
    <text evidence="3">The sequence shown here is derived from an EMBL/GenBank/DDBJ whole genome shotgun (WGS) entry which is preliminary data.</text>
</comment>
<evidence type="ECO:0000313" key="3">
    <source>
        <dbReference type="EMBL" id="CAH3017338.1"/>
    </source>
</evidence>
<organism evidence="3 4">
    <name type="scientific">Porites evermanni</name>
    <dbReference type="NCBI Taxonomy" id="104178"/>
    <lineage>
        <taxon>Eukaryota</taxon>
        <taxon>Metazoa</taxon>
        <taxon>Cnidaria</taxon>
        <taxon>Anthozoa</taxon>
        <taxon>Hexacorallia</taxon>
        <taxon>Scleractinia</taxon>
        <taxon>Fungiina</taxon>
        <taxon>Poritidae</taxon>
        <taxon>Porites</taxon>
    </lineage>
</organism>
<evidence type="ECO:0000256" key="1">
    <source>
        <dbReference type="SAM" id="MobiDB-lite"/>
    </source>
</evidence>
<accession>A0ABN8LNU4</accession>
<feature type="region of interest" description="Disordered" evidence="1">
    <location>
        <begin position="75"/>
        <end position="157"/>
    </location>
</feature>
<proteinExistence type="predicted"/>
<dbReference type="Proteomes" id="UP001159427">
    <property type="component" value="Unassembled WGS sequence"/>
</dbReference>
<sequence>MQRHLLISSFLLCGLSICSVLAGPSPQWLYQRIHALPVKGGHLTTEPHAKKSEIPEHKKRKDGVKRLFNFLDSAIQDSGSGSGEGSAQDSVAMTTKESSGLAERPEKQFTTDGRHKQQEINKPLNAAENLTKEQQKAVDKPKTSFASHTQPVSTGFSGSGLENIQLANRYAAQSPQVTPKSYFTAQRTAGYGTFKAPQTSTYSPNISPYMRSIPAQKIASVYPVAGQRPNSYGHTTLRTRPLAIPVRSQVTGNEIRPQHSSATAQQMLGGPNRSNIQAPYYITTTIMGPNEYGTYNVDAHGIPAAERKSPDPLQLKPYGEVKRQRDEFHQQARALIPGSVPIRTYNRYPYHLPQRNLPGEVRGIIQSRLPYHRANPLVSRAQIPIMQRAVVTAPNPARFPGQVYYRNNIPQQQASLALTEHMMRSNGYPLVTRAPVAVGRAVINRKPQPGNIATSLAAAAARLVAPARPEAYENSATAEAVGSLSAPYLGVHAVRSSTHPGRL</sequence>
<feature type="compositionally biased region" description="Basic and acidic residues" evidence="1">
    <location>
        <begin position="130"/>
        <end position="142"/>
    </location>
</feature>
<feature type="compositionally biased region" description="Basic and acidic residues" evidence="1">
    <location>
        <begin position="103"/>
        <end position="119"/>
    </location>
</feature>
<reference evidence="3 4" key="1">
    <citation type="submission" date="2022-05" db="EMBL/GenBank/DDBJ databases">
        <authorList>
            <consortium name="Genoscope - CEA"/>
            <person name="William W."/>
        </authorList>
    </citation>
    <scope>NUCLEOTIDE SEQUENCE [LARGE SCALE GENOMIC DNA]</scope>
</reference>
<evidence type="ECO:0000313" key="4">
    <source>
        <dbReference type="Proteomes" id="UP001159427"/>
    </source>
</evidence>